<name>A0A4R6R8P3_9HYPH</name>
<sequence length="382" mass="40496">MLDRRSFLAATLGAATFPMPALARAALTLRVIAQRECRVEGQREWAVYPTLAATPGGKVAAMWGSVMDDGVDTYVQILTPTLSPRSKPVNVRGAGMVHHAVGMSRTGGVALTGVATGSTATPFTFDGALAGPEIQLTRRDARVCIYEPAVCTLADGSFMTAWRAESRDSSYFGAAGLVIGPDGRRRTGLFNLFKRYQHYGAWVFIEALVPAGDGAVVVGTLDERGGLPDGQSTTPRSMRMRRVGPRGQLGPVTEIATGFDWAVGGAVGLRDRVALFWCVGGTLYGGLYAPNGVCVRDFEPVPDVPPPVMRVASNKMLVPLGGGRLFNYAGLVVHDLSTGRVVARFDDPRENWGEASAAAALGHGRVAIANGNYPYLTTLAIE</sequence>
<proteinExistence type="predicted"/>
<dbReference type="Proteomes" id="UP000294547">
    <property type="component" value="Unassembled WGS sequence"/>
</dbReference>
<protein>
    <submittedName>
        <fullName evidence="2">Uncharacterized protein</fullName>
    </submittedName>
</protein>
<evidence type="ECO:0000256" key="1">
    <source>
        <dbReference type="SAM" id="SignalP"/>
    </source>
</evidence>
<organism evidence="2 3">
    <name type="scientific">Oharaeibacter diazotrophicus</name>
    <dbReference type="NCBI Taxonomy" id="1920512"/>
    <lineage>
        <taxon>Bacteria</taxon>
        <taxon>Pseudomonadati</taxon>
        <taxon>Pseudomonadota</taxon>
        <taxon>Alphaproteobacteria</taxon>
        <taxon>Hyphomicrobiales</taxon>
        <taxon>Pleomorphomonadaceae</taxon>
        <taxon>Oharaeibacter</taxon>
    </lineage>
</organism>
<evidence type="ECO:0000313" key="2">
    <source>
        <dbReference type="EMBL" id="TDP81946.1"/>
    </source>
</evidence>
<keyword evidence="3" id="KW-1185">Reference proteome</keyword>
<accession>A0A4R6R8P3</accession>
<reference evidence="2 3" key="1">
    <citation type="submission" date="2019-03" db="EMBL/GenBank/DDBJ databases">
        <title>Genomic Encyclopedia of Type Strains, Phase IV (KMG-IV): sequencing the most valuable type-strain genomes for metagenomic binning, comparative biology and taxonomic classification.</title>
        <authorList>
            <person name="Goeker M."/>
        </authorList>
    </citation>
    <scope>NUCLEOTIDE SEQUENCE [LARGE SCALE GENOMIC DNA]</scope>
    <source>
        <strain evidence="2 3">DSM 102969</strain>
    </source>
</reference>
<feature type="signal peptide" evidence="1">
    <location>
        <begin position="1"/>
        <end position="23"/>
    </location>
</feature>
<comment type="caution">
    <text evidence="2">The sequence shown here is derived from an EMBL/GenBank/DDBJ whole genome shotgun (WGS) entry which is preliminary data.</text>
</comment>
<feature type="chain" id="PRO_5020357313" evidence="1">
    <location>
        <begin position="24"/>
        <end position="382"/>
    </location>
</feature>
<gene>
    <name evidence="2" type="ORF">EDD54_4207</name>
</gene>
<keyword evidence="1" id="KW-0732">Signal</keyword>
<dbReference type="EMBL" id="SNXY01000011">
    <property type="protein sequence ID" value="TDP81946.1"/>
    <property type="molecule type" value="Genomic_DNA"/>
</dbReference>
<evidence type="ECO:0000313" key="3">
    <source>
        <dbReference type="Proteomes" id="UP000294547"/>
    </source>
</evidence>
<dbReference type="RefSeq" id="WP_126540530.1">
    <property type="nucleotide sequence ID" value="NZ_BSPM01000002.1"/>
</dbReference>
<dbReference type="AlphaFoldDB" id="A0A4R6R8P3"/>